<accession>A0AAW5F1I3</accession>
<organism evidence="7 8">
    <name type="scientific">Clostridium symbiosum</name>
    <name type="common">Bacteroides symbiosus</name>
    <dbReference type="NCBI Taxonomy" id="1512"/>
    <lineage>
        <taxon>Bacteria</taxon>
        <taxon>Bacillati</taxon>
        <taxon>Bacillota</taxon>
        <taxon>Clostridia</taxon>
        <taxon>Lachnospirales</taxon>
        <taxon>Lachnospiraceae</taxon>
        <taxon>Otoolea</taxon>
    </lineage>
</organism>
<dbReference type="Gene3D" id="3.40.640.10">
    <property type="entry name" value="Type I PLP-dependent aspartate aminotransferase-like (Major domain)"/>
    <property type="match status" value="1"/>
</dbReference>
<dbReference type="EMBL" id="JAINVB010000001">
    <property type="protein sequence ID" value="MCK0084882.1"/>
    <property type="molecule type" value="Genomic_DNA"/>
</dbReference>
<dbReference type="GO" id="GO:0047804">
    <property type="term" value="F:cysteine-S-conjugate beta-lyase activity"/>
    <property type="evidence" value="ECO:0007669"/>
    <property type="project" value="UniProtKB-EC"/>
</dbReference>
<dbReference type="NCBIfam" id="TIGR04350">
    <property type="entry name" value="C_S_lyase_PatB"/>
    <property type="match status" value="1"/>
</dbReference>
<dbReference type="InterPro" id="IPR015421">
    <property type="entry name" value="PyrdxlP-dep_Trfase_major"/>
</dbReference>
<keyword evidence="7" id="KW-0808">Transferase</keyword>
<dbReference type="InterPro" id="IPR051798">
    <property type="entry name" value="Class-II_PLP-Dep_Aminotrans"/>
</dbReference>
<comment type="similarity">
    <text evidence="5">Belongs to the class-II pyridoxal-phosphate-dependent aminotransferase family. MalY/PatB cystathionine beta-lyase subfamily.</text>
</comment>
<dbReference type="Gene3D" id="3.90.1150.10">
    <property type="entry name" value="Aspartate Aminotransferase, domain 1"/>
    <property type="match status" value="1"/>
</dbReference>
<dbReference type="Pfam" id="PF00155">
    <property type="entry name" value="Aminotran_1_2"/>
    <property type="match status" value="1"/>
</dbReference>
<evidence type="ECO:0000256" key="5">
    <source>
        <dbReference type="ARBA" id="ARBA00037974"/>
    </source>
</evidence>
<reference evidence="7" key="1">
    <citation type="journal article" date="2022" name="Cell Host Microbe">
        <title>Colonization of the live biotherapeutic product VE303 and modulation of the microbiota and metabolites in healthy volunteers.</title>
        <authorList>
            <person name="Dsouza M."/>
            <person name="Menon R."/>
            <person name="Crossette E."/>
            <person name="Bhattarai S.K."/>
            <person name="Schneider J."/>
            <person name="Kim Y.G."/>
            <person name="Reddy S."/>
            <person name="Caballero S."/>
            <person name="Felix C."/>
            <person name="Cornacchione L."/>
            <person name="Hendrickson J."/>
            <person name="Watson A.R."/>
            <person name="Minot S.S."/>
            <person name="Greenfield N."/>
            <person name="Schopf L."/>
            <person name="Szabady R."/>
            <person name="Patarroyo J."/>
            <person name="Smith W."/>
            <person name="Harrison P."/>
            <person name="Kuijper E.J."/>
            <person name="Kelly C.P."/>
            <person name="Olle B."/>
            <person name="Bobilev D."/>
            <person name="Silber J.L."/>
            <person name="Bucci V."/>
            <person name="Roberts B."/>
            <person name="Faith J."/>
            <person name="Norman J.M."/>
        </authorList>
    </citation>
    <scope>NUCLEOTIDE SEQUENCE</scope>
    <source>
        <strain evidence="7">VE303-04</strain>
    </source>
</reference>
<sequence length="400" mass="45954">MNKTHRTYDFETILDRSGTGSVKWEQMKSDNPNVEEGIVPFSIADMEFKNPPEITEGLKACLDEIVLGYQTPEDSYRTAVTSWVKRRYGWEARPEWLINTIGVINAFSCGIRAFAGEGEGVILMTPVYPPFAEGICKNGRKLYRCPLICQDGTYTINFTLLEQLAEKPDCRLLILCNPHNPVGRVWTREELMRVGEICLKNNVFVISDEVHCDIIMEGYKFTSFASVSEEFAENCMICLSPGKTFNLAGIKSGCIFVRNGERRSALLDEISKVLHPNWLPALSYRAVEIAYTKCDAWMGEMLAVLNENKEMLVQFLNERLPKVRPVEMEGTYLQWLDFRAYGWDIKEQERIMQQEAQLFFDEGYRFGEEGEGFERMNLACPKAVLLKALERLETVLRRYE</sequence>
<dbReference type="RefSeq" id="WP_118020800.1">
    <property type="nucleotide sequence ID" value="NZ_JADMOJ010000010.1"/>
</dbReference>
<keyword evidence="7" id="KW-0032">Aminotransferase</keyword>
<comment type="cofactor">
    <cofactor evidence="1">
        <name>pyridoxal 5'-phosphate</name>
        <dbReference type="ChEBI" id="CHEBI:597326"/>
    </cofactor>
</comment>
<dbReference type="AlphaFoldDB" id="A0AAW5F1I3"/>
<dbReference type="GO" id="GO:0008483">
    <property type="term" value="F:transaminase activity"/>
    <property type="evidence" value="ECO:0007669"/>
    <property type="project" value="UniProtKB-KW"/>
</dbReference>
<dbReference type="EC" id="4.4.1.13" evidence="2"/>
<dbReference type="Proteomes" id="UP001203136">
    <property type="component" value="Unassembled WGS sequence"/>
</dbReference>
<keyword evidence="4" id="KW-0456">Lyase</keyword>
<dbReference type="InterPro" id="IPR015424">
    <property type="entry name" value="PyrdxlP-dep_Trfase"/>
</dbReference>
<dbReference type="InterPro" id="IPR004839">
    <property type="entry name" value="Aminotransferase_I/II_large"/>
</dbReference>
<evidence type="ECO:0000256" key="3">
    <source>
        <dbReference type="ARBA" id="ARBA00022898"/>
    </source>
</evidence>
<dbReference type="PANTHER" id="PTHR43525">
    <property type="entry name" value="PROTEIN MALY"/>
    <property type="match status" value="1"/>
</dbReference>
<keyword evidence="3" id="KW-0663">Pyridoxal phosphate</keyword>
<protein>
    <recommendedName>
        <fullName evidence="2">cysteine-S-conjugate beta-lyase</fullName>
        <ecNumber evidence="2">4.4.1.13</ecNumber>
    </recommendedName>
</protein>
<evidence type="ECO:0000313" key="8">
    <source>
        <dbReference type="Proteomes" id="UP001203136"/>
    </source>
</evidence>
<evidence type="ECO:0000256" key="1">
    <source>
        <dbReference type="ARBA" id="ARBA00001933"/>
    </source>
</evidence>
<dbReference type="InterPro" id="IPR015422">
    <property type="entry name" value="PyrdxlP-dep_Trfase_small"/>
</dbReference>
<proteinExistence type="inferred from homology"/>
<gene>
    <name evidence="7" type="ORF">K5I21_03105</name>
</gene>
<dbReference type="PANTHER" id="PTHR43525:SF1">
    <property type="entry name" value="PROTEIN MALY"/>
    <property type="match status" value="1"/>
</dbReference>
<dbReference type="GO" id="GO:0030170">
    <property type="term" value="F:pyridoxal phosphate binding"/>
    <property type="evidence" value="ECO:0007669"/>
    <property type="project" value="InterPro"/>
</dbReference>
<dbReference type="SUPFAM" id="SSF53383">
    <property type="entry name" value="PLP-dependent transferases"/>
    <property type="match status" value="1"/>
</dbReference>
<evidence type="ECO:0000256" key="2">
    <source>
        <dbReference type="ARBA" id="ARBA00012224"/>
    </source>
</evidence>
<evidence type="ECO:0000313" key="7">
    <source>
        <dbReference type="EMBL" id="MCK0084882.1"/>
    </source>
</evidence>
<comment type="caution">
    <text evidence="7">The sequence shown here is derived from an EMBL/GenBank/DDBJ whole genome shotgun (WGS) entry which is preliminary data.</text>
</comment>
<feature type="domain" description="Aminotransferase class I/classII large" evidence="6">
    <location>
        <begin position="41"/>
        <end position="392"/>
    </location>
</feature>
<dbReference type="CDD" id="cd00609">
    <property type="entry name" value="AAT_like"/>
    <property type="match status" value="1"/>
</dbReference>
<evidence type="ECO:0000256" key="4">
    <source>
        <dbReference type="ARBA" id="ARBA00023239"/>
    </source>
</evidence>
<dbReference type="InterPro" id="IPR027619">
    <property type="entry name" value="C-S_lyase_PatB-like"/>
</dbReference>
<evidence type="ECO:0000259" key="6">
    <source>
        <dbReference type="Pfam" id="PF00155"/>
    </source>
</evidence>
<name>A0AAW5F1I3_CLOSY</name>